<dbReference type="GO" id="GO:0004568">
    <property type="term" value="F:chitinase activity"/>
    <property type="evidence" value="ECO:0007669"/>
    <property type="project" value="TreeGrafter"/>
</dbReference>
<dbReference type="SMART" id="SM00636">
    <property type="entry name" value="Glyco_18"/>
    <property type="match status" value="1"/>
</dbReference>
<dbReference type="Pfam" id="PF00704">
    <property type="entry name" value="Glyco_hydro_18"/>
    <property type="match status" value="1"/>
</dbReference>
<proteinExistence type="predicted"/>
<dbReference type="PANTHER" id="PTHR11177">
    <property type="entry name" value="CHITINASE"/>
    <property type="match status" value="1"/>
</dbReference>
<dbReference type="OrthoDB" id="73875at2759"/>
<dbReference type="PROSITE" id="PS51910">
    <property type="entry name" value="GH18_2"/>
    <property type="match status" value="1"/>
</dbReference>
<dbReference type="InterPro" id="IPR011583">
    <property type="entry name" value="Chitinase_II/V-like_cat"/>
</dbReference>
<dbReference type="GO" id="GO:0005576">
    <property type="term" value="C:extracellular region"/>
    <property type="evidence" value="ECO:0007669"/>
    <property type="project" value="TreeGrafter"/>
</dbReference>
<evidence type="ECO:0000256" key="1">
    <source>
        <dbReference type="SAM" id="SignalP"/>
    </source>
</evidence>
<reference evidence="3" key="1">
    <citation type="submission" date="2021-03" db="EMBL/GenBank/DDBJ databases">
        <title>Draft genome sequence of rust myrtle Austropuccinia psidii MF-1, a brazilian biotype.</title>
        <authorList>
            <person name="Quecine M.C."/>
            <person name="Pachon D.M.R."/>
            <person name="Bonatelli M.L."/>
            <person name="Correr F.H."/>
            <person name="Franceschini L.M."/>
            <person name="Leite T.F."/>
            <person name="Margarido G.R.A."/>
            <person name="Almeida C.A."/>
            <person name="Ferrarezi J.A."/>
            <person name="Labate C.A."/>
        </authorList>
    </citation>
    <scope>NUCLEOTIDE SEQUENCE</scope>
    <source>
        <strain evidence="3">MF-1</strain>
    </source>
</reference>
<organism evidence="3 4">
    <name type="scientific">Austropuccinia psidii MF-1</name>
    <dbReference type="NCBI Taxonomy" id="1389203"/>
    <lineage>
        <taxon>Eukaryota</taxon>
        <taxon>Fungi</taxon>
        <taxon>Dikarya</taxon>
        <taxon>Basidiomycota</taxon>
        <taxon>Pucciniomycotina</taxon>
        <taxon>Pucciniomycetes</taxon>
        <taxon>Pucciniales</taxon>
        <taxon>Sphaerophragmiaceae</taxon>
        <taxon>Austropuccinia</taxon>
    </lineage>
</organism>
<name>A0A9Q3CH85_9BASI</name>
<dbReference type="Gene3D" id="3.20.20.80">
    <property type="entry name" value="Glycosidases"/>
    <property type="match status" value="1"/>
</dbReference>
<feature type="domain" description="GH18" evidence="2">
    <location>
        <begin position="38"/>
        <end position="421"/>
    </location>
</feature>
<dbReference type="InterPro" id="IPR050314">
    <property type="entry name" value="Glycosyl_Hydrlase_18"/>
</dbReference>
<feature type="chain" id="PRO_5040155235" description="GH18 domain-containing protein" evidence="1">
    <location>
        <begin position="24"/>
        <end position="421"/>
    </location>
</feature>
<dbReference type="InterPro" id="IPR017853">
    <property type="entry name" value="GH"/>
</dbReference>
<protein>
    <recommendedName>
        <fullName evidence="2">GH18 domain-containing protein</fullName>
    </recommendedName>
</protein>
<evidence type="ECO:0000313" key="3">
    <source>
        <dbReference type="EMBL" id="MBW0482640.1"/>
    </source>
</evidence>
<feature type="signal peptide" evidence="1">
    <location>
        <begin position="1"/>
        <end position="23"/>
    </location>
</feature>
<evidence type="ECO:0000313" key="4">
    <source>
        <dbReference type="Proteomes" id="UP000765509"/>
    </source>
</evidence>
<dbReference type="PANTHER" id="PTHR11177:SF317">
    <property type="entry name" value="CHITINASE 12-RELATED"/>
    <property type="match status" value="1"/>
</dbReference>
<dbReference type="GO" id="GO:0005975">
    <property type="term" value="P:carbohydrate metabolic process"/>
    <property type="evidence" value="ECO:0007669"/>
    <property type="project" value="InterPro"/>
</dbReference>
<dbReference type="Gene3D" id="3.10.50.10">
    <property type="match status" value="1"/>
</dbReference>
<dbReference type="AlphaFoldDB" id="A0A9Q3CH85"/>
<evidence type="ECO:0000259" key="2">
    <source>
        <dbReference type="PROSITE" id="PS51910"/>
    </source>
</evidence>
<dbReference type="SUPFAM" id="SSF51445">
    <property type="entry name" value="(Trans)glycosidases"/>
    <property type="match status" value="1"/>
</dbReference>
<sequence length="421" mass="46474">MWPTLAKFLAICLSLSSIATLNAKQDADHTKAGFRKTGKVMGYYPSYHHLAGSPHNINFSLYTDVLFFVVVPQLDFSFKFEKLEYSVGRRLAKEFISEAKKHRVNTIMSFGGWTGSLHFSKLASDPNRKRFARALVDFAKGFGFEGLDLDWEYPNRAGIGCNSFSPDDTKNFGLLIKEIRALWPKAQLTAALGLTGLIGASGQPATSSEMTDVVGNLDFVNLMAYDVYGAWAPTTGPIGPLKSTCADPSFAFSVETGYDTMLKQGFKASQIILGIPAYGKRLELVSPTLKPKIVNGFTTYYYQNHTKVTPPGGPLDDRPGKDVCNNTQTWTGSWLTTQIIAKGWLSRDQKKGGNGFTRYYDDCSGLPFLTNGKYFIAYEDIFSSVKKAEFAKRNRMAGVYFFDTLGPPDATVKATQKAIHG</sequence>
<gene>
    <name evidence="3" type="ORF">O181_022355</name>
</gene>
<dbReference type="Proteomes" id="UP000765509">
    <property type="component" value="Unassembled WGS sequence"/>
</dbReference>
<dbReference type="GO" id="GO:0006032">
    <property type="term" value="P:chitin catabolic process"/>
    <property type="evidence" value="ECO:0007669"/>
    <property type="project" value="TreeGrafter"/>
</dbReference>
<dbReference type="InterPro" id="IPR001223">
    <property type="entry name" value="Glyco_hydro18_cat"/>
</dbReference>
<dbReference type="InterPro" id="IPR029070">
    <property type="entry name" value="Chitinase_insertion_sf"/>
</dbReference>
<accession>A0A9Q3CH85</accession>
<keyword evidence="4" id="KW-1185">Reference proteome</keyword>
<dbReference type="EMBL" id="AVOT02006874">
    <property type="protein sequence ID" value="MBW0482640.1"/>
    <property type="molecule type" value="Genomic_DNA"/>
</dbReference>
<keyword evidence="1" id="KW-0732">Signal</keyword>
<dbReference type="GO" id="GO:0008061">
    <property type="term" value="F:chitin binding"/>
    <property type="evidence" value="ECO:0007669"/>
    <property type="project" value="InterPro"/>
</dbReference>
<comment type="caution">
    <text evidence="3">The sequence shown here is derived from an EMBL/GenBank/DDBJ whole genome shotgun (WGS) entry which is preliminary data.</text>
</comment>